<dbReference type="OrthoDB" id="411785at2759"/>
<keyword evidence="7" id="KW-1185">Reference proteome</keyword>
<name>A0A9W7E0R4_9STRA</name>
<dbReference type="AlphaFoldDB" id="A0A9W7E0R4"/>
<dbReference type="EMBL" id="BRXZ01001090">
    <property type="protein sequence ID" value="GMH62072.1"/>
    <property type="molecule type" value="Genomic_DNA"/>
</dbReference>
<evidence type="ECO:0000256" key="2">
    <source>
        <dbReference type="ARBA" id="ARBA00022603"/>
    </source>
</evidence>
<protein>
    <recommendedName>
        <fullName evidence="5">Methyltransferase type 11 domain-containing protein</fullName>
    </recommendedName>
</protein>
<proteinExistence type="inferred from homology"/>
<evidence type="ECO:0000256" key="3">
    <source>
        <dbReference type="ARBA" id="ARBA00022679"/>
    </source>
</evidence>
<keyword evidence="2" id="KW-0489">Methyltransferase</keyword>
<comment type="similarity">
    <text evidence="1">Belongs to the methyltransferase superfamily.</text>
</comment>
<reference evidence="6" key="1">
    <citation type="submission" date="2022-07" db="EMBL/GenBank/DDBJ databases">
        <title>Genome analysis of Parmales, a sister group of diatoms, reveals the evolutionary specialization of diatoms from phago-mixotrophs to photoautotrophs.</title>
        <authorList>
            <person name="Ban H."/>
            <person name="Sato S."/>
            <person name="Yoshikawa S."/>
            <person name="Kazumasa Y."/>
            <person name="Nakamura Y."/>
            <person name="Ichinomiya M."/>
            <person name="Saitoh K."/>
            <person name="Sato N."/>
            <person name="Blanc-Mathieu R."/>
            <person name="Endo H."/>
            <person name="Kuwata A."/>
            <person name="Ogata H."/>
        </authorList>
    </citation>
    <scope>NUCLEOTIDE SEQUENCE</scope>
</reference>
<dbReference type="Pfam" id="PF08241">
    <property type="entry name" value="Methyltransf_11"/>
    <property type="match status" value="1"/>
</dbReference>
<dbReference type="InterPro" id="IPR013216">
    <property type="entry name" value="Methyltransf_11"/>
</dbReference>
<dbReference type="InterPro" id="IPR029063">
    <property type="entry name" value="SAM-dependent_MTases_sf"/>
</dbReference>
<feature type="region of interest" description="Disordered" evidence="4">
    <location>
        <begin position="296"/>
        <end position="334"/>
    </location>
</feature>
<dbReference type="Gene3D" id="3.40.50.150">
    <property type="entry name" value="Vaccinia Virus protein VP39"/>
    <property type="match status" value="1"/>
</dbReference>
<keyword evidence="3" id="KW-0808">Transferase</keyword>
<dbReference type="CDD" id="cd02440">
    <property type="entry name" value="AdoMet_MTases"/>
    <property type="match status" value="1"/>
</dbReference>
<evidence type="ECO:0000256" key="4">
    <source>
        <dbReference type="SAM" id="MobiDB-lite"/>
    </source>
</evidence>
<dbReference type="InterPro" id="IPR051419">
    <property type="entry name" value="Lys/N-term_MeTrsfase_sf"/>
</dbReference>
<evidence type="ECO:0000313" key="6">
    <source>
        <dbReference type="EMBL" id="GMH62072.1"/>
    </source>
</evidence>
<dbReference type="GO" id="GO:0032259">
    <property type="term" value="P:methylation"/>
    <property type="evidence" value="ECO:0007669"/>
    <property type="project" value="UniProtKB-KW"/>
</dbReference>
<dbReference type="SUPFAM" id="SSF53335">
    <property type="entry name" value="S-adenosyl-L-methionine-dependent methyltransferases"/>
    <property type="match status" value="1"/>
</dbReference>
<feature type="domain" description="Methyltransferase type 11" evidence="5">
    <location>
        <begin position="50"/>
        <end position="149"/>
    </location>
</feature>
<organism evidence="6 7">
    <name type="scientific">Triparma retinervis</name>
    <dbReference type="NCBI Taxonomy" id="2557542"/>
    <lineage>
        <taxon>Eukaryota</taxon>
        <taxon>Sar</taxon>
        <taxon>Stramenopiles</taxon>
        <taxon>Ochrophyta</taxon>
        <taxon>Bolidophyceae</taxon>
        <taxon>Parmales</taxon>
        <taxon>Triparmaceae</taxon>
        <taxon>Triparma</taxon>
    </lineage>
</organism>
<dbReference type="PANTHER" id="PTHR12176">
    <property type="entry name" value="SAM-DEPENDENT METHYLTRANSFERASE SUPERFAMILY PROTEIN"/>
    <property type="match status" value="1"/>
</dbReference>
<dbReference type="Proteomes" id="UP001165082">
    <property type="component" value="Unassembled WGS sequence"/>
</dbReference>
<evidence type="ECO:0000259" key="5">
    <source>
        <dbReference type="Pfam" id="PF08241"/>
    </source>
</evidence>
<feature type="compositionally biased region" description="Low complexity" evidence="4">
    <location>
        <begin position="300"/>
        <end position="327"/>
    </location>
</feature>
<evidence type="ECO:0000313" key="7">
    <source>
        <dbReference type="Proteomes" id="UP001165082"/>
    </source>
</evidence>
<evidence type="ECO:0000256" key="1">
    <source>
        <dbReference type="ARBA" id="ARBA00008361"/>
    </source>
</evidence>
<dbReference type="PANTHER" id="PTHR12176:SF79">
    <property type="entry name" value="METHYLTRANSFERASE TYPE 11 DOMAIN-CONTAINING PROTEIN"/>
    <property type="match status" value="1"/>
</dbReference>
<dbReference type="GO" id="GO:0008757">
    <property type="term" value="F:S-adenosylmethionine-dependent methyltransferase activity"/>
    <property type="evidence" value="ECO:0007669"/>
    <property type="project" value="InterPro"/>
</dbReference>
<sequence length="334" mass="37987">MPDYGKKSYWDERYQDKDGNSDEPFEWMCGWDQLEHTILPLLPSRSASMLVVGCGNAPFSASIHDAGFINSIHVDYSDVVIKQQRERFPHVDFRVGDCLDLKEFEDSYFDYLVDKSLIDTMMCYENGTETTKDLFREMHRLLKPGGRLVQISLHKEDEVEPFNYTEGCDFVCTTCKLINLKLFDPQTTRKEVSDGGLYHTFAVFDKIEGTDPAERERIVSQHPLTLTNALSDETLDEVKKVLDLEKLKDPRIISWIDCNRPDDLFEVFEAVIEDYSKILADVLEEDHASLLDQIKATKMSPTDSSTSSSTSSSSTSSPYSSTSPVTSEDFITVD</sequence>
<accession>A0A9W7E0R4</accession>
<gene>
    <name evidence="6" type="ORF">TrRE_jg11224</name>
</gene>
<comment type="caution">
    <text evidence="6">The sequence shown here is derived from an EMBL/GenBank/DDBJ whole genome shotgun (WGS) entry which is preliminary data.</text>
</comment>